<dbReference type="GO" id="GO:0008270">
    <property type="term" value="F:zinc ion binding"/>
    <property type="evidence" value="ECO:0007669"/>
    <property type="project" value="UniProtKB-KW"/>
</dbReference>
<keyword evidence="3" id="KW-0862">Zinc</keyword>
<evidence type="ECO:0000313" key="7">
    <source>
        <dbReference type="Proteomes" id="UP000325286"/>
    </source>
</evidence>
<dbReference type="InterPro" id="IPR000962">
    <property type="entry name" value="Znf_DskA_TraR"/>
</dbReference>
<evidence type="ECO:0000313" key="6">
    <source>
        <dbReference type="EMBL" id="QEG41780.1"/>
    </source>
</evidence>
<protein>
    <submittedName>
        <fullName evidence="6">Prokaryotic dksA/traR C4-type zinc finger</fullName>
    </submittedName>
</protein>
<gene>
    <name evidence="6" type="ORF">UC8_38060</name>
</gene>
<dbReference type="OrthoDB" id="291754at2"/>
<dbReference type="RefSeq" id="WP_068130205.1">
    <property type="nucleotide sequence ID" value="NZ_CP042914.1"/>
</dbReference>
<dbReference type="Proteomes" id="UP000325286">
    <property type="component" value="Chromosome"/>
</dbReference>
<accession>A0A5B9QVE5</accession>
<keyword evidence="2" id="KW-0863">Zinc-finger</keyword>
<dbReference type="PROSITE" id="PS01102">
    <property type="entry name" value="ZF_DKSA_1"/>
    <property type="match status" value="1"/>
</dbReference>
<proteinExistence type="predicted"/>
<dbReference type="InterPro" id="IPR020458">
    <property type="entry name" value="Znf_DskA_TraR_CS"/>
</dbReference>
<sequence>MSETLQSLRCAACSRQRLVGYSEQLVMLRSLGKLKRAKNPELDLVRELFAAALPALPCDRCGATSLSLHAAAAVDEEDPEVWGEARRCELCQKPIPPERLEIFPDVVRCAACQDKPAAETEDDFCPRCGERLQVAVRSRGLTQYRLRCPRCG</sequence>
<evidence type="ECO:0000256" key="2">
    <source>
        <dbReference type="ARBA" id="ARBA00022771"/>
    </source>
</evidence>
<dbReference type="Gene3D" id="1.20.120.910">
    <property type="entry name" value="DksA, coiled-coil domain"/>
    <property type="match status" value="1"/>
</dbReference>
<keyword evidence="7" id="KW-1185">Reference proteome</keyword>
<dbReference type="EMBL" id="CP042914">
    <property type="protein sequence ID" value="QEG41780.1"/>
    <property type="molecule type" value="Genomic_DNA"/>
</dbReference>
<dbReference type="AlphaFoldDB" id="A0A5B9QVE5"/>
<reference evidence="6 7" key="1">
    <citation type="submission" date="2019-08" db="EMBL/GenBank/DDBJ databases">
        <title>Deep-cultivation of Planctomycetes and their phenomic and genomic characterization uncovers novel biology.</title>
        <authorList>
            <person name="Wiegand S."/>
            <person name="Jogler M."/>
            <person name="Boedeker C."/>
            <person name="Pinto D."/>
            <person name="Vollmers J."/>
            <person name="Rivas-Marin E."/>
            <person name="Kohn T."/>
            <person name="Peeters S.H."/>
            <person name="Heuer A."/>
            <person name="Rast P."/>
            <person name="Oberbeckmann S."/>
            <person name="Bunk B."/>
            <person name="Jeske O."/>
            <person name="Meyerdierks A."/>
            <person name="Storesund J.E."/>
            <person name="Kallscheuer N."/>
            <person name="Luecker S."/>
            <person name="Lage O.M."/>
            <person name="Pohl T."/>
            <person name="Merkel B.J."/>
            <person name="Hornburger P."/>
            <person name="Mueller R.-W."/>
            <person name="Bruemmer F."/>
            <person name="Labrenz M."/>
            <person name="Spormann A.M."/>
            <person name="Op den Camp H."/>
            <person name="Overmann J."/>
            <person name="Amann R."/>
            <person name="Jetten M.S.M."/>
            <person name="Mascher T."/>
            <person name="Medema M.H."/>
            <person name="Devos D.P."/>
            <person name="Kaster A.-K."/>
            <person name="Ovreas L."/>
            <person name="Rohde M."/>
            <person name="Galperin M.Y."/>
            <person name="Jogler C."/>
        </authorList>
    </citation>
    <scope>NUCLEOTIDE SEQUENCE [LARGE SCALE GENOMIC DNA]</scope>
    <source>
        <strain evidence="6 7">UC8</strain>
    </source>
</reference>
<evidence type="ECO:0000256" key="1">
    <source>
        <dbReference type="ARBA" id="ARBA00022723"/>
    </source>
</evidence>
<name>A0A5B9QVE5_9BACT</name>
<dbReference type="Pfam" id="PF01258">
    <property type="entry name" value="zf-dskA_traR"/>
    <property type="match status" value="1"/>
</dbReference>
<feature type="zinc finger region" description="dksA C4-type" evidence="4">
    <location>
        <begin position="88"/>
        <end position="112"/>
    </location>
</feature>
<evidence type="ECO:0000256" key="4">
    <source>
        <dbReference type="PROSITE-ProRule" id="PRU00510"/>
    </source>
</evidence>
<evidence type="ECO:0000259" key="5">
    <source>
        <dbReference type="Pfam" id="PF01258"/>
    </source>
</evidence>
<feature type="domain" description="Zinc finger DksA/TraR C4-type" evidence="5">
    <location>
        <begin position="85"/>
        <end position="115"/>
    </location>
</feature>
<keyword evidence="1" id="KW-0479">Metal-binding</keyword>
<evidence type="ECO:0000256" key="3">
    <source>
        <dbReference type="ARBA" id="ARBA00022833"/>
    </source>
</evidence>
<dbReference type="KEGG" id="rul:UC8_38060"/>
<organism evidence="6 7">
    <name type="scientific">Roseimaritima ulvae</name>
    <dbReference type="NCBI Taxonomy" id="980254"/>
    <lineage>
        <taxon>Bacteria</taxon>
        <taxon>Pseudomonadati</taxon>
        <taxon>Planctomycetota</taxon>
        <taxon>Planctomycetia</taxon>
        <taxon>Pirellulales</taxon>
        <taxon>Pirellulaceae</taxon>
        <taxon>Roseimaritima</taxon>
    </lineage>
</organism>
<dbReference type="PROSITE" id="PS51128">
    <property type="entry name" value="ZF_DKSA_2"/>
    <property type="match status" value="1"/>
</dbReference>